<feature type="chain" id="PRO_5005538304" evidence="1">
    <location>
        <begin position="20"/>
        <end position="381"/>
    </location>
</feature>
<organism evidence="2 3">
    <name type="scientific">Pseudoalteromonas rubra</name>
    <dbReference type="NCBI Taxonomy" id="43658"/>
    <lineage>
        <taxon>Bacteria</taxon>
        <taxon>Pseudomonadati</taxon>
        <taxon>Pseudomonadota</taxon>
        <taxon>Gammaproteobacteria</taxon>
        <taxon>Alteromonadales</taxon>
        <taxon>Pseudoalteromonadaceae</taxon>
        <taxon>Pseudoalteromonas</taxon>
    </lineage>
</organism>
<protein>
    <submittedName>
        <fullName evidence="2">Uncharacterized protein</fullName>
    </submittedName>
</protein>
<accession>A0A0L0EUN0</accession>
<keyword evidence="1" id="KW-0732">Signal</keyword>
<sequence>MKHTLLVAAITVAPFAANAAKTISSGSYGHTQEQGKIAAISALERQANGNPLSNVRTSCRSTNYPLPWYCTATAQVATLSFGSDSYEMCGRSHSKSDTNARFEAAIGRKSCDSNKYSTYRSNFAVNESSFAGNACDYTSPKGRLFNSIWLLDNADKSGDNSILGWAYHETQKDVHNTHSICDEGVFARFKWEKKFYSWEWVKRSEMSFSRAGLYDQDVIGRAATLVHEARHMDKSHGNAGGACSGSSCDANWSYNGSNTYEALWLWWFAVNANDATPAMRASAEQHANYTINRRFVTPPPYHADKDAEIINKSTASGLSRPIEPSNTVTFTAAGGVESTVRSQATSGFVNKYGKQPTKVECRHNPHNMGPPPWICVATGPK</sequence>
<reference evidence="3" key="1">
    <citation type="submission" date="2015-07" db="EMBL/GenBank/DDBJ databases">
        <title>Draft genome sequence of a Pseudoalteromonas rubra strain, OCN096, isolated from Kaneohe Bay, Oahu, Hawaii.</title>
        <authorList>
            <person name="Beurmann S."/>
            <person name="Ushijima B."/>
            <person name="Belcaid M."/>
            <person name="Callahan S.M."/>
            <person name="Aeby G.S."/>
        </authorList>
    </citation>
    <scope>NUCLEOTIDE SEQUENCE [LARGE SCALE GENOMIC DNA]</scope>
    <source>
        <strain evidence="3">OCN096</strain>
    </source>
</reference>
<evidence type="ECO:0000313" key="3">
    <source>
        <dbReference type="Proteomes" id="UP000036850"/>
    </source>
</evidence>
<proteinExistence type="predicted"/>
<dbReference type="OrthoDB" id="1159483at2"/>
<dbReference type="Proteomes" id="UP000036850">
    <property type="component" value="Unassembled WGS sequence"/>
</dbReference>
<gene>
    <name evidence="2" type="ORF">AC626_06420</name>
</gene>
<evidence type="ECO:0000256" key="1">
    <source>
        <dbReference type="SAM" id="SignalP"/>
    </source>
</evidence>
<dbReference type="AlphaFoldDB" id="A0A0L0EUN0"/>
<dbReference type="PATRIC" id="fig|43658.6.peg.1649"/>
<dbReference type="EMBL" id="LFZX01000032">
    <property type="protein sequence ID" value="KNC68197.1"/>
    <property type="molecule type" value="Genomic_DNA"/>
</dbReference>
<comment type="caution">
    <text evidence="2">The sequence shown here is derived from an EMBL/GenBank/DDBJ whole genome shotgun (WGS) entry which is preliminary data.</text>
</comment>
<name>A0A0L0EUN0_9GAMM</name>
<feature type="signal peptide" evidence="1">
    <location>
        <begin position="1"/>
        <end position="19"/>
    </location>
</feature>
<evidence type="ECO:0000313" key="2">
    <source>
        <dbReference type="EMBL" id="KNC68197.1"/>
    </source>
</evidence>